<evidence type="ECO:0000313" key="3">
    <source>
        <dbReference type="Proteomes" id="UP000299211"/>
    </source>
</evidence>
<dbReference type="Proteomes" id="UP000299211">
    <property type="component" value="Unassembled WGS sequence"/>
</dbReference>
<dbReference type="AlphaFoldDB" id="A0A4D4MZL7"/>
<sequence length="94" mass="9683">MYGRPAVPPVAGATDQASAAAADGAAASRVRAARPRTWETYGIGGSCGSYAVVGPVRCVRTRDTGARQWDPGARPRTRGPARDTGARPDAPDMS</sequence>
<protein>
    <submittedName>
        <fullName evidence="2">Uncharacterized protein</fullName>
    </submittedName>
</protein>
<dbReference type="EMBL" id="BJHY01000001">
    <property type="protein sequence ID" value="GDY76437.1"/>
    <property type="molecule type" value="Genomic_DNA"/>
</dbReference>
<feature type="compositionally biased region" description="Basic and acidic residues" evidence="1">
    <location>
        <begin position="80"/>
        <end position="94"/>
    </location>
</feature>
<gene>
    <name evidence="2" type="ORF">SAV31267_059220</name>
</gene>
<organism evidence="2 3">
    <name type="scientific">Streptomyces avermitilis</name>
    <dbReference type="NCBI Taxonomy" id="33903"/>
    <lineage>
        <taxon>Bacteria</taxon>
        <taxon>Bacillati</taxon>
        <taxon>Actinomycetota</taxon>
        <taxon>Actinomycetes</taxon>
        <taxon>Kitasatosporales</taxon>
        <taxon>Streptomycetaceae</taxon>
        <taxon>Streptomyces</taxon>
    </lineage>
</organism>
<evidence type="ECO:0000313" key="2">
    <source>
        <dbReference type="EMBL" id="GDY76437.1"/>
    </source>
</evidence>
<feature type="region of interest" description="Disordered" evidence="1">
    <location>
        <begin position="62"/>
        <end position="94"/>
    </location>
</feature>
<accession>A0A4D4MZL7</accession>
<evidence type="ECO:0000256" key="1">
    <source>
        <dbReference type="SAM" id="MobiDB-lite"/>
    </source>
</evidence>
<feature type="compositionally biased region" description="Low complexity" evidence="1">
    <location>
        <begin position="10"/>
        <end position="30"/>
    </location>
</feature>
<reference evidence="2 3" key="1">
    <citation type="submission" date="2019-04" db="EMBL/GenBank/DDBJ databases">
        <title>Draft genome sequences of Streptomyces avermitilis ATCC 31267.</title>
        <authorList>
            <person name="Komaki H."/>
            <person name="Tamura T."/>
            <person name="Hosoyama A."/>
        </authorList>
    </citation>
    <scope>NUCLEOTIDE SEQUENCE [LARGE SCALE GENOMIC DNA]</scope>
    <source>
        <strain evidence="2 3">ATCC 31267</strain>
    </source>
</reference>
<comment type="caution">
    <text evidence="2">The sequence shown here is derived from an EMBL/GenBank/DDBJ whole genome shotgun (WGS) entry which is preliminary data.</text>
</comment>
<proteinExistence type="predicted"/>
<feature type="region of interest" description="Disordered" evidence="1">
    <location>
        <begin position="1"/>
        <end position="32"/>
    </location>
</feature>
<name>A0A4D4MZL7_STRAX</name>